<evidence type="ECO:0000256" key="1">
    <source>
        <dbReference type="SAM" id="Phobius"/>
    </source>
</evidence>
<keyword evidence="1" id="KW-0472">Membrane</keyword>
<keyword evidence="1" id="KW-0812">Transmembrane</keyword>
<proteinExistence type="predicted"/>
<name>A0A6J4VWN6_9DEIN</name>
<keyword evidence="2" id="KW-0732">Signal</keyword>
<protein>
    <submittedName>
        <fullName evidence="3">Uncharacterized protein</fullName>
    </submittedName>
</protein>
<reference evidence="3" key="1">
    <citation type="submission" date="2020-02" db="EMBL/GenBank/DDBJ databases">
        <authorList>
            <person name="Meier V. D."/>
        </authorList>
    </citation>
    <scope>NUCLEOTIDE SEQUENCE</scope>
    <source>
        <strain evidence="3">AVDCRST_MAG86</strain>
    </source>
</reference>
<feature type="chain" id="PRO_5026746881" evidence="2">
    <location>
        <begin position="25"/>
        <end position="89"/>
    </location>
</feature>
<feature type="transmembrane region" description="Helical" evidence="1">
    <location>
        <begin position="62"/>
        <end position="83"/>
    </location>
</feature>
<organism evidence="3">
    <name type="scientific">uncultured Truepera sp</name>
    <dbReference type="NCBI Taxonomy" id="543023"/>
    <lineage>
        <taxon>Bacteria</taxon>
        <taxon>Thermotogati</taxon>
        <taxon>Deinococcota</taxon>
        <taxon>Deinococci</taxon>
        <taxon>Trueperales</taxon>
        <taxon>Trueperaceae</taxon>
        <taxon>Truepera</taxon>
        <taxon>environmental samples</taxon>
    </lineage>
</organism>
<evidence type="ECO:0000313" key="3">
    <source>
        <dbReference type="EMBL" id="CAA9585051.1"/>
    </source>
</evidence>
<feature type="signal peptide" evidence="2">
    <location>
        <begin position="1"/>
        <end position="24"/>
    </location>
</feature>
<accession>A0A6J4VWN6</accession>
<dbReference type="AlphaFoldDB" id="A0A6J4VWN6"/>
<dbReference type="EMBL" id="CADCWP010000304">
    <property type="protein sequence ID" value="CAA9585051.1"/>
    <property type="molecule type" value="Genomic_DNA"/>
</dbReference>
<evidence type="ECO:0000256" key="2">
    <source>
        <dbReference type="SAM" id="SignalP"/>
    </source>
</evidence>
<gene>
    <name evidence="3" type="ORF">AVDCRST_MAG86-3375</name>
</gene>
<sequence length="89" mass="9250">MRPSIRKALLALSLLTVSVPAVYAATSEDSTVPTEDTVAGAALEDVSDNADVETPAARLPTVAISIVAVAAILVVSLAAFFTLRGRRKR</sequence>
<keyword evidence="1" id="KW-1133">Transmembrane helix</keyword>